<feature type="compositionally biased region" description="Basic and acidic residues" evidence="1">
    <location>
        <begin position="8"/>
        <end position="17"/>
    </location>
</feature>
<evidence type="ECO:0000313" key="2">
    <source>
        <dbReference type="EMBL" id="OBP72830.1"/>
    </source>
</evidence>
<gene>
    <name evidence="2" type="ORF">BAE39_20055</name>
</gene>
<evidence type="ECO:0000256" key="1">
    <source>
        <dbReference type="SAM" id="MobiDB-lite"/>
    </source>
</evidence>
<protein>
    <submittedName>
        <fullName evidence="2">Uncharacterized protein</fullName>
    </submittedName>
</protein>
<dbReference type="AlphaFoldDB" id="A0A1A5HU03"/>
<name>A0A1A5HU03_RHILI</name>
<sequence>MMPRSAVRAKEALDGRMRLPSPDWDSSFRQKWRSRPGDRAGSLDPVVGDGEGGDSTGFLLKRVASMRRA</sequence>
<feature type="region of interest" description="Disordered" evidence="1">
    <location>
        <begin position="1"/>
        <end position="57"/>
    </location>
</feature>
<dbReference type="EMBL" id="LZTJ01000031">
    <property type="protein sequence ID" value="OBP72830.1"/>
    <property type="molecule type" value="Genomic_DNA"/>
</dbReference>
<comment type="caution">
    <text evidence="2">The sequence shown here is derived from an EMBL/GenBank/DDBJ whole genome shotgun (WGS) entry which is preliminary data.</text>
</comment>
<dbReference type="Proteomes" id="UP000093748">
    <property type="component" value="Unassembled WGS sequence"/>
</dbReference>
<accession>A0A1A5HU03</accession>
<proteinExistence type="predicted"/>
<reference evidence="3" key="1">
    <citation type="submission" date="2016-06" db="EMBL/GenBank/DDBJ databases">
        <title>NZP2037 Pacbio-Illumina hybrid assembly.</title>
        <authorList>
            <person name="Ramsay J.P."/>
        </authorList>
    </citation>
    <scope>NUCLEOTIDE SEQUENCE [LARGE SCALE GENOMIC DNA]</scope>
    <source>
        <strain evidence="3">R7ANS::ICEMlSym2042</strain>
    </source>
</reference>
<organism evidence="2 3">
    <name type="scientific">Rhizobium loti</name>
    <name type="common">Mesorhizobium loti</name>
    <dbReference type="NCBI Taxonomy" id="381"/>
    <lineage>
        <taxon>Bacteria</taxon>
        <taxon>Pseudomonadati</taxon>
        <taxon>Pseudomonadota</taxon>
        <taxon>Alphaproteobacteria</taxon>
        <taxon>Hyphomicrobiales</taxon>
        <taxon>Phyllobacteriaceae</taxon>
        <taxon>Mesorhizobium</taxon>
    </lineage>
</organism>
<evidence type="ECO:0000313" key="3">
    <source>
        <dbReference type="Proteomes" id="UP000093748"/>
    </source>
</evidence>